<dbReference type="RefSeq" id="WP_344659567.1">
    <property type="nucleotide sequence ID" value="NZ_BAAAQM010000030.1"/>
</dbReference>
<keyword evidence="2" id="KW-1185">Reference proteome</keyword>
<dbReference type="SUPFAM" id="SSF143744">
    <property type="entry name" value="GlcG-like"/>
    <property type="match status" value="1"/>
</dbReference>
<evidence type="ECO:0000313" key="2">
    <source>
        <dbReference type="Proteomes" id="UP001499854"/>
    </source>
</evidence>
<dbReference type="PANTHER" id="PTHR34309">
    <property type="entry name" value="SLR1406 PROTEIN"/>
    <property type="match status" value="1"/>
</dbReference>
<proteinExistence type="predicted"/>
<dbReference type="Proteomes" id="UP001499854">
    <property type="component" value="Unassembled WGS sequence"/>
</dbReference>
<sequence length="139" mass="13559">MNIGHTTADTVIAAARRRAEEAGVKAAFAVVDTGGNLVAFSRMDGAPLITIDTAVGKAHTAVSVGLDTIHLTAAIQPGAPLFGTGLTLAGTRSFVPYGGGVLIRSGDAVIGALGVSGAPASEDDHAIGAAAIDTAVVAA</sequence>
<dbReference type="Pfam" id="PF03928">
    <property type="entry name" value="HbpS-like"/>
    <property type="match status" value="1"/>
</dbReference>
<evidence type="ECO:0000313" key="1">
    <source>
        <dbReference type="EMBL" id="GAA1982690.1"/>
    </source>
</evidence>
<reference evidence="2" key="1">
    <citation type="journal article" date="2019" name="Int. J. Syst. Evol. Microbiol.">
        <title>The Global Catalogue of Microorganisms (GCM) 10K type strain sequencing project: providing services to taxonomists for standard genome sequencing and annotation.</title>
        <authorList>
            <consortium name="The Broad Institute Genomics Platform"/>
            <consortium name="The Broad Institute Genome Sequencing Center for Infectious Disease"/>
            <person name="Wu L."/>
            <person name="Ma J."/>
        </authorList>
    </citation>
    <scope>NUCLEOTIDE SEQUENCE [LARGE SCALE GENOMIC DNA]</scope>
    <source>
        <strain evidence="2">JCM 16013</strain>
    </source>
</reference>
<protein>
    <submittedName>
        <fullName evidence="1">Heme-binding protein</fullName>
    </submittedName>
</protein>
<organism evidence="1 2">
    <name type="scientific">Catenulispora subtropica</name>
    <dbReference type="NCBI Taxonomy" id="450798"/>
    <lineage>
        <taxon>Bacteria</taxon>
        <taxon>Bacillati</taxon>
        <taxon>Actinomycetota</taxon>
        <taxon>Actinomycetes</taxon>
        <taxon>Catenulisporales</taxon>
        <taxon>Catenulisporaceae</taxon>
        <taxon>Catenulispora</taxon>
    </lineage>
</organism>
<gene>
    <name evidence="1" type="ORF">GCM10009838_50290</name>
</gene>
<accession>A0ABP5DQ88</accession>
<name>A0ABP5DQ88_9ACTN</name>
<dbReference type="InterPro" id="IPR005624">
    <property type="entry name" value="PduO/GlcC-like"/>
</dbReference>
<dbReference type="InterPro" id="IPR038084">
    <property type="entry name" value="PduO/GlcC-like_sf"/>
</dbReference>
<dbReference type="Gene3D" id="3.30.450.150">
    <property type="entry name" value="Haem-degrading domain"/>
    <property type="match status" value="1"/>
</dbReference>
<dbReference type="EMBL" id="BAAAQM010000030">
    <property type="protein sequence ID" value="GAA1982690.1"/>
    <property type="molecule type" value="Genomic_DNA"/>
</dbReference>
<dbReference type="InterPro" id="IPR052517">
    <property type="entry name" value="GlcG_carb_metab_protein"/>
</dbReference>
<dbReference type="PANTHER" id="PTHR34309:SF1">
    <property type="entry name" value="PROTEIN GLCG"/>
    <property type="match status" value="1"/>
</dbReference>
<comment type="caution">
    <text evidence="1">The sequence shown here is derived from an EMBL/GenBank/DDBJ whole genome shotgun (WGS) entry which is preliminary data.</text>
</comment>